<name>A0A5J4U770_9EUKA</name>
<evidence type="ECO:0000313" key="2">
    <source>
        <dbReference type="EMBL" id="KAA6366114.1"/>
    </source>
</evidence>
<sequence>MQTKQEIQNTANLIISFTDSYTQNKQGKQNEQPESESLPPLSEVGSTLLSLRNQIQVDQQRLDVRSWSRACLSRIQSFGDEQVQQELVNYGYGRVMSLSFSTAGGVGEEQNMEIENGLYRIYRFLRQLHEGRNYPQPSFQPLPLLVRSTEVQIEEEGAIEEIDAQMKN</sequence>
<dbReference type="AlphaFoldDB" id="A0A5J4U770"/>
<evidence type="ECO:0000256" key="1">
    <source>
        <dbReference type="SAM" id="MobiDB-lite"/>
    </source>
</evidence>
<feature type="region of interest" description="Disordered" evidence="1">
    <location>
        <begin position="22"/>
        <end position="43"/>
    </location>
</feature>
<feature type="non-terminal residue" evidence="2">
    <location>
        <position position="168"/>
    </location>
</feature>
<proteinExistence type="predicted"/>
<feature type="compositionally biased region" description="Polar residues" evidence="1">
    <location>
        <begin position="22"/>
        <end position="32"/>
    </location>
</feature>
<accession>A0A5J4U770</accession>
<gene>
    <name evidence="2" type="ORF">EZS28_038360</name>
</gene>
<evidence type="ECO:0000313" key="3">
    <source>
        <dbReference type="Proteomes" id="UP000324800"/>
    </source>
</evidence>
<comment type="caution">
    <text evidence="2">The sequence shown here is derived from an EMBL/GenBank/DDBJ whole genome shotgun (WGS) entry which is preliminary data.</text>
</comment>
<dbReference type="Proteomes" id="UP000324800">
    <property type="component" value="Unassembled WGS sequence"/>
</dbReference>
<protein>
    <submittedName>
        <fullName evidence="2">Uncharacterized protein</fullName>
    </submittedName>
</protein>
<dbReference type="EMBL" id="SNRW01019725">
    <property type="protein sequence ID" value="KAA6366114.1"/>
    <property type="molecule type" value="Genomic_DNA"/>
</dbReference>
<reference evidence="2 3" key="1">
    <citation type="submission" date="2019-03" db="EMBL/GenBank/DDBJ databases">
        <title>Single cell metagenomics reveals metabolic interactions within the superorganism composed of flagellate Streblomastix strix and complex community of Bacteroidetes bacteria on its surface.</title>
        <authorList>
            <person name="Treitli S.C."/>
            <person name="Kolisko M."/>
            <person name="Husnik F."/>
            <person name="Keeling P."/>
            <person name="Hampl V."/>
        </authorList>
    </citation>
    <scope>NUCLEOTIDE SEQUENCE [LARGE SCALE GENOMIC DNA]</scope>
    <source>
        <strain evidence="2">ST1C</strain>
    </source>
</reference>
<organism evidence="2 3">
    <name type="scientific">Streblomastix strix</name>
    <dbReference type="NCBI Taxonomy" id="222440"/>
    <lineage>
        <taxon>Eukaryota</taxon>
        <taxon>Metamonada</taxon>
        <taxon>Preaxostyla</taxon>
        <taxon>Oxymonadida</taxon>
        <taxon>Streblomastigidae</taxon>
        <taxon>Streblomastix</taxon>
    </lineage>
</organism>